<evidence type="ECO:0000256" key="1">
    <source>
        <dbReference type="SAM" id="Phobius"/>
    </source>
</evidence>
<keyword evidence="3" id="KW-1185">Reference proteome</keyword>
<reference evidence="2 3" key="1">
    <citation type="submission" date="2021-01" db="EMBL/GenBank/DDBJ databases">
        <title>Genome seq and assembly of Nocardiodes sp. G10.</title>
        <authorList>
            <person name="Chhetri G."/>
        </authorList>
    </citation>
    <scope>NUCLEOTIDE SEQUENCE [LARGE SCALE GENOMIC DNA]</scope>
    <source>
        <strain evidence="2 3">G10</strain>
    </source>
</reference>
<organism evidence="2 3">
    <name type="scientific">Nocardioides baculatus</name>
    <dbReference type="NCBI Taxonomy" id="2801337"/>
    <lineage>
        <taxon>Bacteria</taxon>
        <taxon>Bacillati</taxon>
        <taxon>Actinomycetota</taxon>
        <taxon>Actinomycetes</taxon>
        <taxon>Propionibacteriales</taxon>
        <taxon>Nocardioidaceae</taxon>
        <taxon>Nocardioides</taxon>
    </lineage>
</organism>
<sequence>MRYVQVALLWGVAAATTLLSLFAAWLGRADWGDGGASQMPVAEAVALVVLAAVAPVAAWWLARKVLC</sequence>
<evidence type="ECO:0000313" key="3">
    <source>
        <dbReference type="Proteomes" id="UP000636918"/>
    </source>
</evidence>
<proteinExistence type="predicted"/>
<comment type="caution">
    <text evidence="2">The sequence shown here is derived from an EMBL/GenBank/DDBJ whole genome shotgun (WGS) entry which is preliminary data.</text>
</comment>
<dbReference type="Proteomes" id="UP000636918">
    <property type="component" value="Unassembled WGS sequence"/>
</dbReference>
<keyword evidence="1" id="KW-0812">Transmembrane</keyword>
<evidence type="ECO:0000313" key="2">
    <source>
        <dbReference type="EMBL" id="MBL0749607.1"/>
    </source>
</evidence>
<accession>A0ABS1LDG4</accession>
<keyword evidence="1" id="KW-0472">Membrane</keyword>
<dbReference type="EMBL" id="JAERSG010000006">
    <property type="protein sequence ID" value="MBL0749607.1"/>
    <property type="molecule type" value="Genomic_DNA"/>
</dbReference>
<name>A0ABS1LDG4_9ACTN</name>
<protein>
    <submittedName>
        <fullName evidence="2">Uncharacterized protein</fullName>
    </submittedName>
</protein>
<feature type="transmembrane region" description="Helical" evidence="1">
    <location>
        <begin position="39"/>
        <end position="62"/>
    </location>
</feature>
<dbReference type="RefSeq" id="WP_201939953.1">
    <property type="nucleotide sequence ID" value="NZ_JAERSG010000006.1"/>
</dbReference>
<gene>
    <name evidence="2" type="ORF">JI751_18455</name>
</gene>
<keyword evidence="1" id="KW-1133">Transmembrane helix</keyword>